<organism evidence="1 2">
    <name type="scientific">Trichinella spiralis</name>
    <name type="common">Trichina worm</name>
    <dbReference type="NCBI Taxonomy" id="6334"/>
    <lineage>
        <taxon>Eukaryota</taxon>
        <taxon>Metazoa</taxon>
        <taxon>Ecdysozoa</taxon>
        <taxon>Nematoda</taxon>
        <taxon>Enoplea</taxon>
        <taxon>Dorylaimia</taxon>
        <taxon>Trichinellida</taxon>
        <taxon>Trichinellidae</taxon>
        <taxon>Trichinella</taxon>
    </lineage>
</organism>
<accession>A0ABR3KBQ9</accession>
<protein>
    <submittedName>
        <fullName evidence="1">Uncharacterized protein</fullName>
    </submittedName>
</protein>
<gene>
    <name evidence="1" type="ORF">TSPI_04988</name>
</gene>
<sequence length="115" mass="13665">MHLLHQIQNRWDSQHFLHIALKGYILYRLTKEIFDDLQICRLCVLLYSSCPLAAAERPAYLLDYAKQRGYRYKCELDNLQWCRKPLPYRIVLFKVTTGMWVFCDTISGEKSPASY</sequence>
<comment type="caution">
    <text evidence="1">The sequence shown here is derived from an EMBL/GenBank/DDBJ whole genome shotgun (WGS) entry which is preliminary data.</text>
</comment>
<reference evidence="1 2" key="1">
    <citation type="submission" date="2024-07" db="EMBL/GenBank/DDBJ databases">
        <title>Enhanced genomic and transcriptomic resources for Trichinella pseudospiralis and T. spiralis underpin the discovery of pronounced molecular differences between stages and species.</title>
        <authorList>
            <person name="Pasi K.K."/>
            <person name="La Rosa G."/>
            <person name="Gomez-Morales M.A."/>
            <person name="Tosini F."/>
            <person name="Sumanam S."/>
            <person name="Young N.D."/>
            <person name="Chang B.C."/>
            <person name="Robin G.B."/>
        </authorList>
    </citation>
    <scope>NUCLEOTIDE SEQUENCE [LARGE SCALE GENOMIC DNA]</scope>
    <source>
        <strain evidence="1">ISS534</strain>
    </source>
</reference>
<dbReference type="EMBL" id="JBEUSY010000410">
    <property type="protein sequence ID" value="KAL1234482.1"/>
    <property type="molecule type" value="Genomic_DNA"/>
</dbReference>
<keyword evidence="2" id="KW-1185">Reference proteome</keyword>
<proteinExistence type="predicted"/>
<evidence type="ECO:0000313" key="2">
    <source>
        <dbReference type="Proteomes" id="UP001558632"/>
    </source>
</evidence>
<dbReference type="Proteomes" id="UP001558632">
    <property type="component" value="Unassembled WGS sequence"/>
</dbReference>
<name>A0ABR3KBQ9_TRISP</name>
<evidence type="ECO:0000313" key="1">
    <source>
        <dbReference type="EMBL" id="KAL1234482.1"/>
    </source>
</evidence>